<evidence type="ECO:0000256" key="1">
    <source>
        <dbReference type="SAM" id="MobiDB-lite"/>
    </source>
</evidence>
<proteinExistence type="predicted"/>
<reference evidence="2" key="1">
    <citation type="submission" date="2015-04" db="EMBL/GenBank/DDBJ databases">
        <title>Analysis of MC1R coding sequence reveals different selection on coat color in Eurasian pigs.</title>
        <authorList>
            <person name="Liu R."/>
        </authorList>
    </citation>
    <scope>NUCLEOTIDE SEQUENCE</scope>
</reference>
<gene>
    <name evidence="2" type="primary">MC1R</name>
</gene>
<dbReference type="AlphaFoldDB" id="A0A0N9R4X5"/>
<name>A0A0N9R4X5_PIG</name>
<accession>A0A0N9R4X5</accession>
<organism evidence="2">
    <name type="scientific">Sus scrofa</name>
    <name type="common">Pig</name>
    <dbReference type="NCBI Taxonomy" id="9823"/>
    <lineage>
        <taxon>Eukaryota</taxon>
        <taxon>Metazoa</taxon>
        <taxon>Chordata</taxon>
        <taxon>Craniata</taxon>
        <taxon>Vertebrata</taxon>
        <taxon>Euteleostomi</taxon>
        <taxon>Mammalia</taxon>
        <taxon>Eutheria</taxon>
        <taxon>Laurasiatheria</taxon>
        <taxon>Artiodactyla</taxon>
        <taxon>Suina</taxon>
        <taxon>Suidae</taxon>
        <taxon>Sus</taxon>
    </lineage>
</organism>
<sequence>MPVLGPERRLLASLSSAPPAAPPASGWPPTKPTRRAPSAWRCPFPTGSSSAWGW</sequence>
<feature type="region of interest" description="Disordered" evidence="1">
    <location>
        <begin position="13"/>
        <end position="54"/>
    </location>
</feature>
<protein>
    <submittedName>
        <fullName evidence="2">Truncated melanocortin 1 receptor</fullName>
    </submittedName>
</protein>
<feature type="compositionally biased region" description="Pro residues" evidence="1">
    <location>
        <begin position="19"/>
        <end position="31"/>
    </location>
</feature>
<evidence type="ECO:0000313" key="2">
    <source>
        <dbReference type="EMBL" id="ALH24866.1"/>
    </source>
</evidence>
<dbReference type="EMBL" id="KR092052">
    <property type="protein sequence ID" value="ALH24866.1"/>
    <property type="molecule type" value="Genomic_DNA"/>
</dbReference>
<keyword evidence="2" id="KW-0675">Receptor</keyword>